<dbReference type="GO" id="GO:0006826">
    <property type="term" value="P:iron ion transport"/>
    <property type="evidence" value="ECO:0007669"/>
    <property type="project" value="UniProtKB-KW"/>
</dbReference>
<accession>A0A382R6E7</accession>
<keyword evidence="5" id="KW-0408">Iron</keyword>
<feature type="domain" description="TonB-dependent receptor plug" evidence="10">
    <location>
        <begin position="42"/>
        <end position="148"/>
    </location>
</feature>
<reference evidence="11" key="1">
    <citation type="submission" date="2018-05" db="EMBL/GenBank/DDBJ databases">
        <authorList>
            <person name="Lanie J.A."/>
            <person name="Ng W.-L."/>
            <person name="Kazmierczak K.M."/>
            <person name="Andrzejewski T.M."/>
            <person name="Davidsen T.M."/>
            <person name="Wayne K.J."/>
            <person name="Tettelin H."/>
            <person name="Glass J.I."/>
            <person name="Rusch D."/>
            <person name="Podicherti R."/>
            <person name="Tsui H.-C.T."/>
            <person name="Winkler M.E."/>
        </authorList>
    </citation>
    <scope>NUCLEOTIDE SEQUENCE</scope>
</reference>
<dbReference type="SUPFAM" id="SSF56935">
    <property type="entry name" value="Porins"/>
    <property type="match status" value="1"/>
</dbReference>
<dbReference type="Gene3D" id="2.40.170.20">
    <property type="entry name" value="TonB-dependent receptor, beta-barrel domain"/>
    <property type="match status" value="1"/>
</dbReference>
<dbReference type="InterPro" id="IPR036942">
    <property type="entry name" value="Beta-barrel_TonB_sf"/>
</dbReference>
<dbReference type="InterPro" id="IPR039426">
    <property type="entry name" value="TonB-dep_rcpt-like"/>
</dbReference>
<gene>
    <name evidence="11" type="ORF">METZ01_LOCUS345586</name>
</gene>
<keyword evidence="8" id="KW-0472">Membrane</keyword>
<evidence type="ECO:0000256" key="3">
    <source>
        <dbReference type="ARBA" id="ARBA00022496"/>
    </source>
</evidence>
<evidence type="ECO:0000256" key="8">
    <source>
        <dbReference type="ARBA" id="ARBA00023136"/>
    </source>
</evidence>
<evidence type="ECO:0000256" key="7">
    <source>
        <dbReference type="ARBA" id="ARBA00023077"/>
    </source>
</evidence>
<evidence type="ECO:0000256" key="4">
    <source>
        <dbReference type="ARBA" id="ARBA00022692"/>
    </source>
</evidence>
<keyword evidence="7" id="KW-0798">TonB box</keyword>
<dbReference type="PANTHER" id="PTHR32552">
    <property type="entry name" value="FERRICHROME IRON RECEPTOR-RELATED"/>
    <property type="match status" value="1"/>
</dbReference>
<proteinExistence type="predicted"/>
<dbReference type="GO" id="GO:0009279">
    <property type="term" value="C:cell outer membrane"/>
    <property type="evidence" value="ECO:0007669"/>
    <property type="project" value="UniProtKB-SubCell"/>
</dbReference>
<feature type="non-terminal residue" evidence="11">
    <location>
        <position position="283"/>
    </location>
</feature>
<evidence type="ECO:0000259" key="10">
    <source>
        <dbReference type="Pfam" id="PF07715"/>
    </source>
</evidence>
<evidence type="ECO:0000256" key="6">
    <source>
        <dbReference type="ARBA" id="ARBA00023065"/>
    </source>
</evidence>
<evidence type="ECO:0000256" key="2">
    <source>
        <dbReference type="ARBA" id="ARBA00022448"/>
    </source>
</evidence>
<keyword evidence="2" id="KW-0813">Transport</keyword>
<keyword evidence="4" id="KW-0812">Transmembrane</keyword>
<name>A0A382R6E7_9ZZZZ</name>
<keyword evidence="3" id="KW-0410">Iron transport</keyword>
<organism evidence="11">
    <name type="scientific">marine metagenome</name>
    <dbReference type="NCBI Taxonomy" id="408172"/>
    <lineage>
        <taxon>unclassified sequences</taxon>
        <taxon>metagenomes</taxon>
        <taxon>ecological metagenomes</taxon>
    </lineage>
</organism>
<evidence type="ECO:0000313" key="11">
    <source>
        <dbReference type="EMBL" id="SVC92732.1"/>
    </source>
</evidence>
<comment type="subcellular location">
    <subcellularLocation>
        <location evidence="1">Cell outer membrane</location>
        <topology evidence="1">Multi-pass membrane protein</topology>
    </subcellularLocation>
</comment>
<sequence>MNRIVAISSTLFFLVSGFLTPQLANAQLEEIIVTATKREMNAQDTNLALTVIGESLLDSFDIQDVAGLGDQIPSLIFGNDNNDWKAILRGIGTDNVDINSEPGVALHVDGVYLARPSGFNALTYDVQRIEVVRGPQGTLYGRNATGGAINVVSNPPQHEFSARADVLTGEYDRLRVRGTVNVPLADQLAVRLSAVTEDRDGYQTNVNPNGNEGNDADNQYFRGQLLWEPTDNFSLTGRVSKFKQRDIPARINLATPLDSTAPEGGFTPDFTDLRTVSKDHLEA</sequence>
<dbReference type="PROSITE" id="PS52016">
    <property type="entry name" value="TONB_DEPENDENT_REC_3"/>
    <property type="match status" value="1"/>
</dbReference>
<protein>
    <recommendedName>
        <fullName evidence="10">TonB-dependent receptor plug domain-containing protein</fullName>
    </recommendedName>
</protein>
<evidence type="ECO:0000256" key="5">
    <source>
        <dbReference type="ARBA" id="ARBA00023004"/>
    </source>
</evidence>
<dbReference type="InterPro" id="IPR012910">
    <property type="entry name" value="Plug_dom"/>
</dbReference>
<evidence type="ECO:0000256" key="1">
    <source>
        <dbReference type="ARBA" id="ARBA00004571"/>
    </source>
</evidence>
<dbReference type="PANTHER" id="PTHR32552:SF81">
    <property type="entry name" value="TONB-DEPENDENT OUTER MEMBRANE RECEPTOR"/>
    <property type="match status" value="1"/>
</dbReference>
<keyword evidence="9" id="KW-0998">Cell outer membrane</keyword>
<evidence type="ECO:0000256" key="9">
    <source>
        <dbReference type="ARBA" id="ARBA00023237"/>
    </source>
</evidence>
<dbReference type="AlphaFoldDB" id="A0A382R6E7"/>
<dbReference type="EMBL" id="UINC01119131">
    <property type="protein sequence ID" value="SVC92732.1"/>
    <property type="molecule type" value="Genomic_DNA"/>
</dbReference>
<keyword evidence="6" id="KW-0406">Ion transport</keyword>
<dbReference type="Pfam" id="PF07715">
    <property type="entry name" value="Plug"/>
    <property type="match status" value="1"/>
</dbReference>